<gene>
    <name evidence="5" type="ORF">Xkoz_03448</name>
</gene>
<dbReference type="CDD" id="cd08349">
    <property type="entry name" value="BLMA_like"/>
    <property type="match status" value="1"/>
</dbReference>
<evidence type="ECO:0000256" key="1">
    <source>
        <dbReference type="ARBA" id="ARBA00011051"/>
    </source>
</evidence>
<evidence type="ECO:0000256" key="2">
    <source>
        <dbReference type="ARBA" id="ARBA00021572"/>
    </source>
</evidence>
<evidence type="ECO:0000313" key="5">
    <source>
        <dbReference type="EMBL" id="PHM69424.1"/>
    </source>
</evidence>
<dbReference type="EMBL" id="NJCX01000033">
    <property type="protein sequence ID" value="PHM69424.1"/>
    <property type="molecule type" value="Genomic_DNA"/>
</dbReference>
<evidence type="ECO:0000313" key="6">
    <source>
        <dbReference type="Proteomes" id="UP000221101"/>
    </source>
</evidence>
<keyword evidence="3" id="KW-0046">Antibiotic resistance</keyword>
<proteinExistence type="inferred from homology"/>
<dbReference type="GO" id="GO:0046677">
    <property type="term" value="P:response to antibiotic"/>
    <property type="evidence" value="ECO:0007669"/>
    <property type="project" value="UniProtKB-KW"/>
</dbReference>
<evidence type="ECO:0000256" key="3">
    <source>
        <dbReference type="ARBA" id="ARBA00023251"/>
    </source>
</evidence>
<feature type="domain" description="VOC" evidence="4">
    <location>
        <begin position="11"/>
        <end position="140"/>
    </location>
</feature>
<dbReference type="SUPFAM" id="SSF54593">
    <property type="entry name" value="Glyoxalase/Bleomycin resistance protein/Dihydroxybiphenyl dioxygenase"/>
    <property type="match status" value="1"/>
</dbReference>
<comment type="caution">
    <text evidence="5">The sequence shown here is derived from an EMBL/GenBank/DDBJ whole genome shotgun (WGS) entry which is preliminary data.</text>
</comment>
<dbReference type="Proteomes" id="UP000221101">
    <property type="component" value="Unassembled WGS sequence"/>
</dbReference>
<sequence>MSTNNITEITYWNRMVPELTVTDFSASINFYQKILGFEVLIQRKNPDFAYLGLGEAQLMLEAFHDDGWNTGELNKPLGRGINFQIEVDDITPILANVEMNGIELYRPLKDNYYCIGDSKVCQREFLVQDPDGYLLRFSQYIEHKED</sequence>
<reference evidence="5 6" key="1">
    <citation type="journal article" date="2017" name="Nat. Microbiol.">
        <title>Natural product diversity associated with the nematode symbionts Photorhabdus and Xenorhabdus.</title>
        <authorList>
            <person name="Tobias N.J."/>
            <person name="Wolff H."/>
            <person name="Djahanschiri B."/>
            <person name="Grundmann F."/>
            <person name="Kronenwerth M."/>
            <person name="Shi Y.M."/>
            <person name="Simonyi S."/>
            <person name="Grun P."/>
            <person name="Shapiro-Ilan D."/>
            <person name="Pidot S.J."/>
            <person name="Stinear T.P."/>
            <person name="Ebersberger I."/>
            <person name="Bode H.B."/>
        </authorList>
    </citation>
    <scope>NUCLEOTIDE SEQUENCE [LARGE SCALE GENOMIC DNA]</scope>
    <source>
        <strain evidence="5 6">DSM 17907</strain>
    </source>
</reference>
<protein>
    <recommendedName>
        <fullName evidence="2">Bleomycin resistance protein</fullName>
    </recommendedName>
</protein>
<dbReference type="Gene3D" id="3.10.180.10">
    <property type="entry name" value="2,3-Dihydroxybiphenyl 1,2-Dioxygenase, domain 1"/>
    <property type="match status" value="1"/>
</dbReference>
<evidence type="ECO:0000259" key="4">
    <source>
        <dbReference type="PROSITE" id="PS51819"/>
    </source>
</evidence>
<name>A0A2D0L168_9GAMM</name>
<keyword evidence="6" id="KW-1185">Reference proteome</keyword>
<dbReference type="InterPro" id="IPR029068">
    <property type="entry name" value="Glyas_Bleomycin-R_OHBP_Dase"/>
</dbReference>
<dbReference type="InterPro" id="IPR004360">
    <property type="entry name" value="Glyas_Fos-R_dOase_dom"/>
</dbReference>
<comment type="similarity">
    <text evidence="1">Belongs to the bleomycin resistance protein family.</text>
</comment>
<dbReference type="Pfam" id="PF00903">
    <property type="entry name" value="Glyoxalase"/>
    <property type="match status" value="1"/>
</dbReference>
<dbReference type="InterPro" id="IPR000335">
    <property type="entry name" value="Bleomycin-R"/>
</dbReference>
<organism evidence="5 6">
    <name type="scientific">Xenorhabdus kozodoii</name>
    <dbReference type="NCBI Taxonomy" id="351676"/>
    <lineage>
        <taxon>Bacteria</taxon>
        <taxon>Pseudomonadati</taxon>
        <taxon>Pseudomonadota</taxon>
        <taxon>Gammaproteobacteria</taxon>
        <taxon>Enterobacterales</taxon>
        <taxon>Morganellaceae</taxon>
        <taxon>Xenorhabdus</taxon>
    </lineage>
</organism>
<dbReference type="PROSITE" id="PS51819">
    <property type="entry name" value="VOC"/>
    <property type="match status" value="1"/>
</dbReference>
<accession>A0A2D0L168</accession>
<dbReference type="InterPro" id="IPR037523">
    <property type="entry name" value="VOC_core"/>
</dbReference>
<dbReference type="AlphaFoldDB" id="A0A2D0L168"/>